<dbReference type="InterPro" id="IPR036389">
    <property type="entry name" value="RNase_III_sf"/>
</dbReference>
<evidence type="ECO:0000313" key="1">
    <source>
        <dbReference type="EMBL" id="ODV66834.1"/>
    </source>
</evidence>
<organism evidence="1 2">
    <name type="scientific">Hyphopichia burtonii NRRL Y-1933</name>
    <dbReference type="NCBI Taxonomy" id="984485"/>
    <lineage>
        <taxon>Eukaryota</taxon>
        <taxon>Fungi</taxon>
        <taxon>Dikarya</taxon>
        <taxon>Ascomycota</taxon>
        <taxon>Saccharomycotina</taxon>
        <taxon>Pichiomycetes</taxon>
        <taxon>Debaryomycetaceae</taxon>
        <taxon>Hyphopichia</taxon>
    </lineage>
</organism>
<dbReference type="RefSeq" id="XP_020075901.1">
    <property type="nucleotide sequence ID" value="XM_020223870.1"/>
</dbReference>
<dbReference type="STRING" id="984485.A0A1E4RHU1"/>
<feature type="non-terminal residue" evidence="1">
    <location>
        <position position="1"/>
    </location>
</feature>
<dbReference type="GO" id="GO:0006396">
    <property type="term" value="P:RNA processing"/>
    <property type="evidence" value="ECO:0007669"/>
    <property type="project" value="InterPro"/>
</dbReference>
<dbReference type="Gene3D" id="1.10.1520.10">
    <property type="entry name" value="Ribonuclease III domain"/>
    <property type="match status" value="1"/>
</dbReference>
<name>A0A1E4RHU1_9ASCO</name>
<reference evidence="2" key="1">
    <citation type="submission" date="2016-05" db="EMBL/GenBank/DDBJ databases">
        <title>Comparative genomics of biotechnologically important yeasts.</title>
        <authorList>
            <consortium name="DOE Joint Genome Institute"/>
            <person name="Riley R."/>
            <person name="Haridas S."/>
            <person name="Wolfe K.H."/>
            <person name="Lopes M.R."/>
            <person name="Hittinger C.T."/>
            <person name="Goker M."/>
            <person name="Salamov A."/>
            <person name="Wisecaver J."/>
            <person name="Long T.M."/>
            <person name="Aerts A.L."/>
            <person name="Barry K."/>
            <person name="Choi C."/>
            <person name="Clum A."/>
            <person name="Coughlan A.Y."/>
            <person name="Deshpande S."/>
            <person name="Douglass A.P."/>
            <person name="Hanson S.J."/>
            <person name="Klenk H.-P."/>
            <person name="Labutti K."/>
            <person name="Lapidus A."/>
            <person name="Lindquist E."/>
            <person name="Lipzen A."/>
            <person name="Meier-Kolthoff J.P."/>
            <person name="Ohm R.A."/>
            <person name="Otillar R.P."/>
            <person name="Pangilinan J."/>
            <person name="Peng Y."/>
            <person name="Rokas A."/>
            <person name="Rosa C.A."/>
            <person name="Scheuner C."/>
            <person name="Sibirny A.A."/>
            <person name="Slot J.C."/>
            <person name="Stielow J.B."/>
            <person name="Sun H."/>
            <person name="Kurtzman C.P."/>
            <person name="Blackwell M."/>
            <person name="Grigoriev I.V."/>
            <person name="Jeffries T.W."/>
        </authorList>
    </citation>
    <scope>NUCLEOTIDE SEQUENCE [LARGE SCALE GENOMIC DNA]</scope>
    <source>
        <strain evidence="2">NRRL Y-1933</strain>
    </source>
</reference>
<dbReference type="GeneID" id="30998419"/>
<dbReference type="OrthoDB" id="4091783at2759"/>
<sequence>LPIPNDFYHLLDCSSKRRNLCNLGTHSLKFYIYQKLSTLLPTKSGSILKVIVEDALNYVKKEFAHDLQTSDSIDEYSELIYFGSNISLNLHLFGQQKLKFKASPELTLEFEINKMSLNPRGGHLHNFKWLLTAIGFLIVRDDEKLRIDALIDKIVDYYLKRNKEAIDKIPDTLEIQHIMHLMNDYYDTAPVNKELLYGNLAKLHLETINKTIDLPPLPQIKDKNLLTKALLHKDMSLALLHRNHPMSKSLTETKKMISNKSFYKAIQHSLSFLDGFGDLFIGKEINDWFYKVRTGSAEIDPYFKQNLSHFGLLYRVMVSNSLFSRLAVAYKLHLGLDDDLVRNQFDERLTLFSALAFNNSPNNSNVYGFYDSGVKFEQEILGDYFEQYVGALSIENPQLASEWINKVFLAILRLAPNRFNHSHYTYHDWCVDIIDR</sequence>
<feature type="non-terminal residue" evidence="1">
    <location>
        <position position="436"/>
    </location>
</feature>
<dbReference type="GO" id="GO:0004525">
    <property type="term" value="F:ribonuclease III activity"/>
    <property type="evidence" value="ECO:0007669"/>
    <property type="project" value="InterPro"/>
</dbReference>
<keyword evidence="2" id="KW-1185">Reference proteome</keyword>
<dbReference type="AlphaFoldDB" id="A0A1E4RHU1"/>
<dbReference type="EMBL" id="KV454541">
    <property type="protein sequence ID" value="ODV66834.1"/>
    <property type="molecule type" value="Genomic_DNA"/>
</dbReference>
<accession>A0A1E4RHU1</accession>
<gene>
    <name evidence="1" type="ORF">HYPBUDRAFT_91046</name>
</gene>
<evidence type="ECO:0000313" key="2">
    <source>
        <dbReference type="Proteomes" id="UP000095085"/>
    </source>
</evidence>
<proteinExistence type="predicted"/>
<dbReference type="Proteomes" id="UP000095085">
    <property type="component" value="Unassembled WGS sequence"/>
</dbReference>
<protein>
    <recommendedName>
        <fullName evidence="3">RNase III domain-containing protein</fullName>
    </recommendedName>
</protein>
<evidence type="ECO:0008006" key="3">
    <source>
        <dbReference type="Google" id="ProtNLM"/>
    </source>
</evidence>